<reference evidence="3" key="2">
    <citation type="submission" date="2021-09" db="EMBL/GenBank/DDBJ databases">
        <authorList>
            <person name="Jia N."/>
            <person name="Wang J."/>
            <person name="Shi W."/>
            <person name="Du L."/>
            <person name="Sun Y."/>
            <person name="Zhan W."/>
            <person name="Jiang J."/>
            <person name="Wang Q."/>
            <person name="Zhang B."/>
            <person name="Ji P."/>
            <person name="Sakyi L.B."/>
            <person name="Cui X."/>
            <person name="Yuan T."/>
            <person name="Jiang B."/>
            <person name="Yang W."/>
            <person name="Lam T.T.-Y."/>
            <person name="Chang Q."/>
            <person name="Ding S."/>
            <person name="Wang X."/>
            <person name="Zhu J."/>
            <person name="Ruan X."/>
            <person name="Zhao L."/>
            <person name="Wei J."/>
            <person name="Que T."/>
            <person name="Du C."/>
            <person name="Cheng J."/>
            <person name="Dai P."/>
            <person name="Han X."/>
            <person name="Huang E."/>
            <person name="Gao Y."/>
            <person name="Liu J."/>
            <person name="Shao H."/>
            <person name="Ye R."/>
            <person name="Li L."/>
            <person name="Wei W."/>
            <person name="Wang X."/>
            <person name="Wang C."/>
            <person name="Huo Q."/>
            <person name="Li W."/>
            <person name="Guo W."/>
            <person name="Chen H."/>
            <person name="Chen S."/>
            <person name="Zhou L."/>
            <person name="Zhou L."/>
            <person name="Ni X."/>
            <person name="Tian J."/>
            <person name="Zhou Y."/>
            <person name="Sheng Y."/>
            <person name="Liu T."/>
            <person name="Pan Y."/>
            <person name="Xia L."/>
            <person name="Li J."/>
            <person name="Zhao F."/>
            <person name="Cao W."/>
        </authorList>
    </citation>
    <scope>NUCLEOTIDE SEQUENCE</scope>
    <source>
        <strain evidence="3">Rmic-2018</strain>
        <tissue evidence="3">Larvae</tissue>
    </source>
</reference>
<feature type="domain" description="Transposable element P transposase-like RNase H" evidence="2">
    <location>
        <begin position="287"/>
        <end position="377"/>
    </location>
</feature>
<dbReference type="VEuPathDB" id="VectorBase:LOC119169848"/>
<evidence type="ECO:0000256" key="1">
    <source>
        <dbReference type="SAM" id="MobiDB-lite"/>
    </source>
</evidence>
<sequence length="433" mass="47756">MFGPTVDGQGDRREEGSRNIKTGDRVLEESSVVCERHFQTRFIQRTFQTIINGKIIEIPRDQPLLSKDAIPTIFPDAPKYFSKALPKKRKDRNLSGQILPKAKPIRRENNTVADVASNYVNRESSVDNIPEQECQRLLNDVDRDGAIDKAPEHECQGLSFSKLTIPSAWSEIFLPCVGDSFLYAELEADAVEHNKVALQRLIQIKKQAGESAATTEVLFRGKKWRQEELVTREEVELLINNVSKLTLCPGVGMKPLAGKYSSFNEEFFSKNCTLVVADALGVCAHCSIEGFVDPGQLKTEGPGKELADHGLVVVFQPFTGKWMQILGIFVAKGNVKANILVKIILECTLFCENAGLHVDGVTCAGASWNRSMWRIFGVQDAVVEGSGNLDHLGFFNVHPNLSTRAYNISASIGNAAAAAGIRTRALRVSCRVP</sequence>
<organism evidence="3 4">
    <name type="scientific">Rhipicephalus microplus</name>
    <name type="common">Cattle tick</name>
    <name type="synonym">Boophilus microplus</name>
    <dbReference type="NCBI Taxonomy" id="6941"/>
    <lineage>
        <taxon>Eukaryota</taxon>
        <taxon>Metazoa</taxon>
        <taxon>Ecdysozoa</taxon>
        <taxon>Arthropoda</taxon>
        <taxon>Chelicerata</taxon>
        <taxon>Arachnida</taxon>
        <taxon>Acari</taxon>
        <taxon>Parasitiformes</taxon>
        <taxon>Ixodida</taxon>
        <taxon>Ixodoidea</taxon>
        <taxon>Ixodidae</taxon>
        <taxon>Rhipicephalinae</taxon>
        <taxon>Rhipicephalus</taxon>
        <taxon>Boophilus</taxon>
    </lineage>
</organism>
<accession>A0A9J6E5L4</accession>
<evidence type="ECO:0000313" key="3">
    <source>
        <dbReference type="EMBL" id="KAH8029767.1"/>
    </source>
</evidence>
<name>A0A9J6E5L4_RHIMP</name>
<dbReference type="InterPro" id="IPR048365">
    <property type="entry name" value="TNP-like_RNaseH_N"/>
</dbReference>
<evidence type="ECO:0000313" key="4">
    <source>
        <dbReference type="Proteomes" id="UP000821866"/>
    </source>
</evidence>
<dbReference type="EMBL" id="JABSTU010000005">
    <property type="protein sequence ID" value="KAH8029767.1"/>
    <property type="molecule type" value="Genomic_DNA"/>
</dbReference>
<reference evidence="3" key="1">
    <citation type="journal article" date="2020" name="Cell">
        <title>Large-Scale Comparative Analyses of Tick Genomes Elucidate Their Genetic Diversity and Vector Capacities.</title>
        <authorList>
            <consortium name="Tick Genome and Microbiome Consortium (TIGMIC)"/>
            <person name="Jia N."/>
            <person name="Wang J."/>
            <person name="Shi W."/>
            <person name="Du L."/>
            <person name="Sun Y."/>
            <person name="Zhan W."/>
            <person name="Jiang J.F."/>
            <person name="Wang Q."/>
            <person name="Zhang B."/>
            <person name="Ji P."/>
            <person name="Bell-Sakyi L."/>
            <person name="Cui X.M."/>
            <person name="Yuan T.T."/>
            <person name="Jiang B.G."/>
            <person name="Yang W.F."/>
            <person name="Lam T.T."/>
            <person name="Chang Q.C."/>
            <person name="Ding S.J."/>
            <person name="Wang X.J."/>
            <person name="Zhu J.G."/>
            <person name="Ruan X.D."/>
            <person name="Zhao L."/>
            <person name="Wei J.T."/>
            <person name="Ye R.Z."/>
            <person name="Que T.C."/>
            <person name="Du C.H."/>
            <person name="Zhou Y.H."/>
            <person name="Cheng J.X."/>
            <person name="Dai P.F."/>
            <person name="Guo W.B."/>
            <person name="Han X.H."/>
            <person name="Huang E.J."/>
            <person name="Li L.F."/>
            <person name="Wei W."/>
            <person name="Gao Y.C."/>
            <person name="Liu J.Z."/>
            <person name="Shao H.Z."/>
            <person name="Wang X."/>
            <person name="Wang C.C."/>
            <person name="Yang T.C."/>
            <person name="Huo Q.B."/>
            <person name="Li W."/>
            <person name="Chen H.Y."/>
            <person name="Chen S.E."/>
            <person name="Zhou L.G."/>
            <person name="Ni X.B."/>
            <person name="Tian J.H."/>
            <person name="Sheng Y."/>
            <person name="Liu T."/>
            <person name="Pan Y.S."/>
            <person name="Xia L.Y."/>
            <person name="Li J."/>
            <person name="Zhao F."/>
            <person name="Cao W.C."/>
        </authorList>
    </citation>
    <scope>NUCLEOTIDE SEQUENCE</scope>
    <source>
        <strain evidence="3">Rmic-2018</strain>
    </source>
</reference>
<keyword evidence="4" id="KW-1185">Reference proteome</keyword>
<gene>
    <name evidence="3" type="ORF">HPB51_003719</name>
</gene>
<proteinExistence type="predicted"/>
<dbReference type="Pfam" id="PF21787">
    <property type="entry name" value="TNP-like_RNaseH_N"/>
    <property type="match status" value="1"/>
</dbReference>
<dbReference type="AlphaFoldDB" id="A0A9J6E5L4"/>
<protein>
    <recommendedName>
        <fullName evidence="2">Transposable element P transposase-like RNase H domain-containing protein</fullName>
    </recommendedName>
</protein>
<dbReference type="Proteomes" id="UP000821866">
    <property type="component" value="Chromosome 3"/>
</dbReference>
<evidence type="ECO:0000259" key="2">
    <source>
        <dbReference type="Pfam" id="PF21787"/>
    </source>
</evidence>
<comment type="caution">
    <text evidence="3">The sequence shown here is derived from an EMBL/GenBank/DDBJ whole genome shotgun (WGS) entry which is preliminary data.</text>
</comment>
<feature type="region of interest" description="Disordered" evidence="1">
    <location>
        <begin position="1"/>
        <end position="22"/>
    </location>
</feature>
<feature type="compositionally biased region" description="Basic and acidic residues" evidence="1">
    <location>
        <begin position="9"/>
        <end position="22"/>
    </location>
</feature>